<dbReference type="Proteomes" id="UP000007813">
    <property type="component" value="Unassembled WGS sequence"/>
</dbReference>
<dbReference type="EMBL" id="ALJD01000003">
    <property type="protein sequence ID" value="EJN60456.1"/>
    <property type="molecule type" value="Genomic_DNA"/>
</dbReference>
<sequence>MTDDERDTYERIACRECGTMLKYISESHLRSEACTGRFEYPSDYKEHHGAPLFAPATKEKL</sequence>
<evidence type="ECO:0000313" key="1">
    <source>
        <dbReference type="EMBL" id="EJN60456.1"/>
    </source>
</evidence>
<gene>
    <name evidence="1" type="ORF">HSB1_10590</name>
</gene>
<name>J3JGW6_9EURY</name>
<comment type="caution">
    <text evidence="1">The sequence shown here is derived from an EMBL/GenBank/DDBJ whole genome shotgun (WGS) entry which is preliminary data.</text>
</comment>
<reference evidence="1 2" key="1">
    <citation type="journal article" date="2012" name="J. Bacteriol.">
        <title>Draft Genome Sequence of the Extremely Halophilic Archaeon Halogranum salarium B-1T.</title>
        <authorList>
            <person name="Kim K.K."/>
            <person name="Lee K.C."/>
            <person name="Lee J.S."/>
        </authorList>
    </citation>
    <scope>NUCLEOTIDE SEQUENCE [LARGE SCALE GENOMIC DNA]</scope>
    <source>
        <strain evidence="1 2">B-1</strain>
    </source>
</reference>
<accession>J3JGW6</accession>
<dbReference type="RefSeq" id="WP_009366173.1">
    <property type="nucleotide sequence ID" value="NZ_ALJD01000003.1"/>
</dbReference>
<protein>
    <submittedName>
        <fullName evidence="1">Uncharacterized protein</fullName>
    </submittedName>
</protein>
<organism evidence="1 2">
    <name type="scientific">Halogranum salarium B-1</name>
    <dbReference type="NCBI Taxonomy" id="1210908"/>
    <lineage>
        <taxon>Archaea</taxon>
        <taxon>Methanobacteriati</taxon>
        <taxon>Methanobacteriota</taxon>
        <taxon>Stenosarchaea group</taxon>
        <taxon>Halobacteria</taxon>
        <taxon>Halobacteriales</taxon>
        <taxon>Haloferacaceae</taxon>
    </lineage>
</organism>
<dbReference type="AlphaFoldDB" id="J3JGW6"/>
<evidence type="ECO:0000313" key="2">
    <source>
        <dbReference type="Proteomes" id="UP000007813"/>
    </source>
</evidence>
<proteinExistence type="predicted"/>